<accession>A0A800NGX9</accession>
<evidence type="ECO:0000313" key="1">
    <source>
        <dbReference type="EMBL" id="KAF0826184.1"/>
    </source>
</evidence>
<organism evidence="1 2">
    <name type="scientific">Cytobacillus firmus</name>
    <name type="common">Bacillus firmus</name>
    <dbReference type="NCBI Taxonomy" id="1399"/>
    <lineage>
        <taxon>Bacteria</taxon>
        <taxon>Bacillati</taxon>
        <taxon>Bacillota</taxon>
        <taxon>Bacilli</taxon>
        <taxon>Bacillales</taxon>
        <taxon>Bacillaceae</taxon>
        <taxon>Cytobacillus</taxon>
    </lineage>
</organism>
<dbReference type="SUPFAM" id="SSF55729">
    <property type="entry name" value="Acyl-CoA N-acyltransferases (Nat)"/>
    <property type="match status" value="1"/>
</dbReference>
<evidence type="ECO:0000313" key="2">
    <source>
        <dbReference type="Proteomes" id="UP000465778"/>
    </source>
</evidence>
<comment type="caution">
    <text evidence="1">The sequence shown here is derived from an EMBL/GenBank/DDBJ whole genome shotgun (WGS) entry which is preliminary data.</text>
</comment>
<name>A0A800NGX9_CYTFI</name>
<reference evidence="1 2" key="1">
    <citation type="journal article" date="2020" name="G3 (Bethesda)">
        <title>Whole Genome Sequencing and Comparative Genomics of Two Nematicidal Bacillus Strains Reveals a Wide Range of Possible Virulence Factors.</title>
        <authorList>
            <person name="Susic N."/>
            <person name="Janezic S."/>
            <person name="Rupnik M."/>
            <person name="Geric Stare B."/>
        </authorList>
    </citation>
    <scope>NUCLEOTIDE SEQUENCE [LARGE SCALE GENOMIC DNA]</scope>
    <source>
        <strain evidence="1 2">I-1582</strain>
    </source>
</reference>
<dbReference type="Proteomes" id="UP000465778">
    <property type="component" value="Unassembled WGS sequence"/>
</dbReference>
<dbReference type="AlphaFoldDB" id="A0A800NGX9"/>
<proteinExistence type="predicted"/>
<dbReference type="Gene3D" id="3.40.630.30">
    <property type="match status" value="1"/>
</dbReference>
<keyword evidence="1" id="KW-0808">Transferase</keyword>
<sequence>MHLEVAAENAHALTLYKSCGFESYGTQEYYEFDLNTLKI</sequence>
<dbReference type="GO" id="GO:0016740">
    <property type="term" value="F:transferase activity"/>
    <property type="evidence" value="ECO:0007669"/>
    <property type="project" value="UniProtKB-KW"/>
</dbReference>
<dbReference type="InterPro" id="IPR016181">
    <property type="entry name" value="Acyl_CoA_acyltransferase"/>
</dbReference>
<gene>
    <name evidence="1" type="ORF">KIS1582_0323</name>
</gene>
<protein>
    <submittedName>
        <fullName evidence="1">Acetyltransferase, GNAT family</fullName>
    </submittedName>
</protein>
<dbReference type="EMBL" id="VDEM01000001">
    <property type="protein sequence ID" value="KAF0826184.1"/>
    <property type="molecule type" value="Genomic_DNA"/>
</dbReference>